<dbReference type="Gene3D" id="3.40.30.10">
    <property type="entry name" value="Glutaredoxin"/>
    <property type="match status" value="1"/>
</dbReference>
<dbReference type="HOGENOM" id="CLU_093802_2_0_9"/>
<dbReference type="EMBL" id="ACLL01000038">
    <property type="protein sequence ID" value="EEW53517.1"/>
    <property type="molecule type" value="Genomic_DNA"/>
</dbReference>
<dbReference type="Pfam" id="PF13743">
    <property type="entry name" value="Thioredoxin_5"/>
    <property type="match status" value="1"/>
</dbReference>
<dbReference type="AlphaFoldDB" id="C8P7L3"/>
<dbReference type="SUPFAM" id="SSF52833">
    <property type="entry name" value="Thioredoxin-like"/>
    <property type="match status" value="1"/>
</dbReference>
<evidence type="ECO:0008006" key="3">
    <source>
        <dbReference type="Google" id="ProtNLM"/>
    </source>
</evidence>
<accession>C8P7L3</accession>
<dbReference type="STRING" id="525309.HMPREF0494_1307"/>
<comment type="caution">
    <text evidence="1">The sequence shown here is derived from an EMBL/GenBank/DDBJ whole genome shotgun (WGS) entry which is preliminary data.</text>
</comment>
<dbReference type="eggNOG" id="COG2761">
    <property type="taxonomic scope" value="Bacteria"/>
</dbReference>
<organism evidence="1 2">
    <name type="scientific">Limosilactobacillus antri DSM 16041</name>
    <dbReference type="NCBI Taxonomy" id="525309"/>
    <lineage>
        <taxon>Bacteria</taxon>
        <taxon>Bacillati</taxon>
        <taxon>Bacillota</taxon>
        <taxon>Bacilli</taxon>
        <taxon>Lactobacillales</taxon>
        <taxon>Lactobacillaceae</taxon>
        <taxon>Limosilactobacillus</taxon>
    </lineage>
</organism>
<sequence>MIGGAAMLEIHLFVNPLGMRCFRCENDVLRVDQNLRTKISYQFIPVFNMQTITDTIRLYHLDPCDLTVRQEVSRVLSQVILDYKAALFQGGRRGRRFLLYLQDAMTKSGWHYSDQFAQEIALKSGLDLEMFMEDRHSAIAQEAFKKDQAITNSLGITKSATAIVYDTKEPEYGYLMPDFDYETLVESYHNHTFNPQQSVKEFAKQYHPCSLRVIKSN</sequence>
<evidence type="ECO:0000313" key="2">
    <source>
        <dbReference type="Proteomes" id="UP000003675"/>
    </source>
</evidence>
<evidence type="ECO:0000313" key="1">
    <source>
        <dbReference type="EMBL" id="EEW53517.1"/>
    </source>
</evidence>
<gene>
    <name evidence="1" type="ORF">HMPREF0494_1307</name>
</gene>
<proteinExistence type="predicted"/>
<protein>
    <recommendedName>
        <fullName evidence="3">Dithiol-disulfide isomerase</fullName>
    </recommendedName>
</protein>
<name>C8P7L3_9LACO</name>
<dbReference type="InterPro" id="IPR036249">
    <property type="entry name" value="Thioredoxin-like_sf"/>
</dbReference>
<reference evidence="1 2" key="1">
    <citation type="submission" date="2009-09" db="EMBL/GenBank/DDBJ databases">
        <authorList>
            <person name="Qin X."/>
            <person name="Bachman B."/>
            <person name="Battles P."/>
            <person name="Bell A."/>
            <person name="Bess C."/>
            <person name="Bickham C."/>
            <person name="Chaboub L."/>
            <person name="Chen D."/>
            <person name="Coyle M."/>
            <person name="Deiros D.R."/>
            <person name="Dinh H."/>
            <person name="Forbes L."/>
            <person name="Fowler G."/>
            <person name="Francisco L."/>
            <person name="Fu Q."/>
            <person name="Gubbala S."/>
            <person name="Hale W."/>
            <person name="Han Y."/>
            <person name="Hemphill L."/>
            <person name="Highlander S.K."/>
            <person name="Hirani K."/>
            <person name="Hogues M."/>
            <person name="Jackson L."/>
            <person name="Jakkamsetti A."/>
            <person name="Javaid M."/>
            <person name="Jiang H."/>
            <person name="Korchina V."/>
            <person name="Kovar C."/>
            <person name="Lara F."/>
            <person name="Lee S."/>
            <person name="Mata R."/>
            <person name="Mathew T."/>
            <person name="Moen C."/>
            <person name="Morales K."/>
            <person name="Munidasa M."/>
            <person name="Nazareth L."/>
            <person name="Ngo R."/>
            <person name="Nguyen L."/>
            <person name="Okwuonu G."/>
            <person name="Ongeri F."/>
            <person name="Patil S."/>
            <person name="Petrosino J."/>
            <person name="Pham C."/>
            <person name="Pham P."/>
            <person name="Pu L.-L."/>
            <person name="Puazo M."/>
            <person name="Raj R."/>
            <person name="Reid J."/>
            <person name="Rouhana J."/>
            <person name="Saada N."/>
            <person name="Shang Y."/>
            <person name="Simmons D."/>
            <person name="Thornton R."/>
            <person name="Warren J."/>
            <person name="Weissenberger G."/>
            <person name="Zhang J."/>
            <person name="Zhang L."/>
            <person name="Zhou C."/>
            <person name="Zhu D."/>
            <person name="Muzny D."/>
            <person name="Worley K."/>
            <person name="Gibbs R."/>
        </authorList>
    </citation>
    <scope>NUCLEOTIDE SEQUENCE [LARGE SCALE GENOMIC DNA]</scope>
    <source>
        <strain evidence="1 2">DSM 16041</strain>
    </source>
</reference>
<dbReference type="Proteomes" id="UP000003675">
    <property type="component" value="Unassembled WGS sequence"/>
</dbReference>